<keyword evidence="2" id="KW-1133">Transmembrane helix</keyword>
<reference evidence="3 4" key="1">
    <citation type="submission" date="2019-02" db="EMBL/GenBank/DDBJ databases">
        <title>Emended description of the genus Rhodopseudomonas and description of Rhodopseudomonas albus sp. nov., a non-phototrophic, heavy-metal-tolerant bacterium isolated from garden soil.</title>
        <authorList>
            <person name="Bao Z."/>
            <person name="Cao W.W."/>
            <person name="Sato Y."/>
            <person name="Nishizawa T."/>
            <person name="Zhao J."/>
            <person name="Guo Y."/>
            <person name="Ohta H."/>
        </authorList>
    </citation>
    <scope>NUCLEOTIDE SEQUENCE [LARGE SCALE GENOMIC DNA]</scope>
    <source>
        <strain evidence="3 4">SK50-23</strain>
    </source>
</reference>
<keyword evidence="2" id="KW-0472">Membrane</keyword>
<sequence>MTTERPQDRPALLQIGQQPLLVTAVALVLLFAGIGGVFAWRSWSGSVPEPERLTASRLQQARVAQASEQLIEKTKGIEATQQQSVDQLQVVQDQLLTMQRLLSAQQNETRKLTEQVGVLTSSLDNLRQSFASTSATDDTASARETPRRSRSRATVNNRNRSKAAAVQRKRSR</sequence>
<gene>
    <name evidence="3" type="ORF">RPMA_14400</name>
</gene>
<keyword evidence="2" id="KW-0812">Transmembrane</keyword>
<evidence type="ECO:0000313" key="3">
    <source>
        <dbReference type="EMBL" id="QUS42419.1"/>
    </source>
</evidence>
<feature type="region of interest" description="Disordered" evidence="1">
    <location>
        <begin position="130"/>
        <end position="172"/>
    </location>
</feature>
<dbReference type="Proteomes" id="UP000682843">
    <property type="component" value="Chromosome"/>
</dbReference>
<protein>
    <submittedName>
        <fullName evidence="3">Uncharacterized protein</fullName>
    </submittedName>
</protein>
<feature type="transmembrane region" description="Helical" evidence="2">
    <location>
        <begin position="20"/>
        <end position="40"/>
    </location>
</feature>
<organism evidence="3 4">
    <name type="scientific">Tardiphaga alba</name>
    <dbReference type="NCBI Taxonomy" id="340268"/>
    <lineage>
        <taxon>Bacteria</taxon>
        <taxon>Pseudomonadati</taxon>
        <taxon>Pseudomonadota</taxon>
        <taxon>Alphaproteobacteria</taxon>
        <taxon>Hyphomicrobiales</taxon>
        <taxon>Nitrobacteraceae</taxon>
        <taxon>Tardiphaga</taxon>
    </lineage>
</organism>
<dbReference type="EMBL" id="CP036498">
    <property type="protein sequence ID" value="QUS42419.1"/>
    <property type="molecule type" value="Genomic_DNA"/>
</dbReference>
<keyword evidence="4" id="KW-1185">Reference proteome</keyword>
<evidence type="ECO:0000256" key="2">
    <source>
        <dbReference type="SAM" id="Phobius"/>
    </source>
</evidence>
<accession>A0ABX8AF74</accession>
<name>A0ABX8AF74_9BRAD</name>
<evidence type="ECO:0000256" key="1">
    <source>
        <dbReference type="SAM" id="MobiDB-lite"/>
    </source>
</evidence>
<evidence type="ECO:0000313" key="4">
    <source>
        <dbReference type="Proteomes" id="UP000682843"/>
    </source>
</evidence>
<proteinExistence type="predicted"/>